<organism evidence="2 3">
    <name type="scientific">Pithovirus sibericum</name>
    <dbReference type="NCBI Taxonomy" id="1450746"/>
    <lineage>
        <taxon>Viruses</taxon>
        <taxon>Pithoviruses</taxon>
        <taxon>Orthopithovirinae</taxon>
        <taxon>Alphapithovirus</taxon>
        <taxon>Alphapithovirus sibericum</taxon>
    </lineage>
</organism>
<reference evidence="2 3" key="1">
    <citation type="journal article" date="2014" name="Proc. Natl. Acad. Sci. U.S.A.">
        <title>Thirty-thousand-year-old distant relative of giant icosahedral DNA viruses with a pandoravirus morphology.</title>
        <authorList>
            <person name="Legendre M."/>
            <person name="Bartoli J."/>
            <person name="Shmakova L."/>
            <person name="Jeudy S."/>
            <person name="Labadie K."/>
            <person name="Adrait A."/>
            <person name="Lescot M."/>
            <person name="Poirot O."/>
            <person name="Bertaux L."/>
            <person name="Bruley C."/>
            <person name="Coute Y."/>
            <person name="Rivkina E."/>
            <person name="Abergel C."/>
            <person name="Claverie J.M."/>
        </authorList>
    </citation>
    <scope>NUCLEOTIDE SEQUENCE [LARGE SCALE GENOMIC DNA]</scope>
    <source>
        <strain evidence="2">P1084-T</strain>
    </source>
</reference>
<feature type="region of interest" description="Disordered" evidence="1">
    <location>
        <begin position="97"/>
        <end position="116"/>
    </location>
</feature>
<feature type="compositionally biased region" description="Basic residues" evidence="1">
    <location>
        <begin position="1"/>
        <end position="14"/>
    </location>
</feature>
<dbReference type="RefSeq" id="YP_009001353.1">
    <property type="nucleotide sequence ID" value="NC_023423.1"/>
</dbReference>
<feature type="region of interest" description="Disordered" evidence="1">
    <location>
        <begin position="1"/>
        <end position="41"/>
    </location>
</feature>
<dbReference type="OrthoDB" id="35483at10239"/>
<dbReference type="KEGG" id="vg:18266479"/>
<dbReference type="Proteomes" id="UP000202176">
    <property type="component" value="Segment"/>
</dbReference>
<evidence type="ECO:0000313" key="2">
    <source>
        <dbReference type="EMBL" id="AHH02018.1"/>
    </source>
</evidence>
<evidence type="ECO:0000256" key="1">
    <source>
        <dbReference type="SAM" id="MobiDB-lite"/>
    </source>
</evidence>
<keyword evidence="3" id="KW-1185">Reference proteome</keyword>
<sequence length="246" mass="28004">MFRKQNKHKNKKSVWKPSDSPIDLLKEEQSSEISSRRRNSVDFQPQEDLLSSFKDFGTKQRSPILFDYQPSISRESTNLPLPKEAENLLDSLVPRTPLRSSLHPKEESPGKENFHSQLRNEELRNTLLYLASLIPSNQGKWNCHFIDGAKKESNVTLAQNSRISIRAELTSEIEQFILLPFGNEMVWCQFAPEVEFEFSSLSGNGKIVAVHTCENAIHKLIFPEEVSVSGKECSLRSILPVILTHG</sequence>
<dbReference type="EMBL" id="KF740664">
    <property type="protein sequence ID" value="AHH02018.1"/>
    <property type="molecule type" value="Genomic_DNA"/>
</dbReference>
<name>W5S5G7_9VIRU</name>
<proteinExistence type="predicted"/>
<evidence type="ECO:0000313" key="3">
    <source>
        <dbReference type="Proteomes" id="UP000202176"/>
    </source>
</evidence>
<accession>W5S5G7</accession>
<dbReference type="GeneID" id="18266479"/>
<gene>
    <name evidence="2" type="ORF">pv_452</name>
</gene>
<feature type="compositionally biased region" description="Basic and acidic residues" evidence="1">
    <location>
        <begin position="103"/>
        <end position="116"/>
    </location>
</feature>
<protein>
    <submittedName>
        <fullName evidence="2">Uncharacterized protein</fullName>
    </submittedName>
</protein>